<evidence type="ECO:0000259" key="12">
    <source>
        <dbReference type="Pfam" id="PF07715"/>
    </source>
</evidence>
<dbReference type="GO" id="GO:0006508">
    <property type="term" value="P:proteolysis"/>
    <property type="evidence" value="ECO:0007669"/>
    <property type="project" value="UniProtKB-KW"/>
</dbReference>
<dbReference type="InterPro" id="IPR008969">
    <property type="entry name" value="CarboxyPept-like_regulatory"/>
</dbReference>
<dbReference type="Pfam" id="PF05343">
    <property type="entry name" value="Peptidase_M42"/>
    <property type="match status" value="1"/>
</dbReference>
<dbReference type="Pfam" id="PF07715">
    <property type="entry name" value="Plug"/>
    <property type="match status" value="1"/>
</dbReference>
<evidence type="ECO:0000256" key="1">
    <source>
        <dbReference type="ARBA" id="ARBA00004571"/>
    </source>
</evidence>
<organism evidence="13">
    <name type="scientific">Stylophora pistillata</name>
    <name type="common">Smooth cauliflower coral</name>
    <dbReference type="NCBI Taxonomy" id="50429"/>
    <lineage>
        <taxon>Eukaryota</taxon>
        <taxon>Metazoa</taxon>
        <taxon>Cnidaria</taxon>
        <taxon>Anthozoa</taxon>
        <taxon>Hexacorallia</taxon>
        <taxon>Scleractinia</taxon>
        <taxon>Astrocoeniina</taxon>
        <taxon>Pocilloporidae</taxon>
        <taxon>Stylophora</taxon>
    </lineage>
</organism>
<comment type="subcellular location">
    <subcellularLocation>
        <location evidence="1">Cell outer membrane</location>
        <topology evidence="1">Multi-pass membrane protein</topology>
    </subcellularLocation>
</comment>
<keyword evidence="8" id="KW-0378">Hydrolase</keyword>
<dbReference type="PANTHER" id="PTHR32481:SF20">
    <property type="entry name" value="AMINOPEPTIDASE YSDC"/>
    <property type="match status" value="1"/>
</dbReference>
<keyword evidence="3" id="KW-0031">Aminopeptidase</keyword>
<dbReference type="Gene3D" id="3.40.630.10">
    <property type="entry name" value="Zn peptidases"/>
    <property type="match status" value="1"/>
</dbReference>
<sequence>MSNTKKILCKESIDFLEKYLNNAAPTGYEVAGQKIWMDYLKPFVDDFITDSYGTAVGVINPDAPYKVVIEGHADEIAWYVNYITPEGLIYVIRNGGSDHQIAPSKMVDIHTEKGIVKGVFGWPAIHTRFKGGEKETAPKVDNLFIDVGCKTKEEVLELGIHVGSVITYPDKFTTLNERYFVCRALDNRMGGFMIAQVARLLKENKKELPFGLYIVNSVQEEIGLRGAEMITQTIKPNVAIVTDVCHDTTTPMIDKKTEGETVCGGGPVISYAPAIQHNVRELILNTAKEENITVQKLASSRMTANVEQQFITGTVNDTGGNPLPGVTVLVKGTQNAVQTDFDGNYRIKASNGDVLVFSYVGMTSKEVNVTKTNIDVTLQEETSSLDEVVVTALGIKREAKALGHSVTQVKGDELNKVIDVNPMNALQGKVAGVNITGNATGAAGSTRIVIRGNTSLTGNNQPLYVIDGIPMGNDNNGSAGMWGGSDGGDGISSLNPNEIASISVLKGAAAAALYGSRASGGVILITTKTGKGKSKGLGVEYSSTFFVDRVNTSLQDFQTTYGHGIKGRKPISKDEAFKNAFSSWGAKLDGSSAINWDGKERPYKYVGNNADKFYRTGTTLINSIAVSNANESMNYRLSATKTINKDVLPFSNVDRNMFGLNVGGSLGKKITVNASIKYNIERTNNRPRLSDTPGNANYSVLALPANVDVTSQKPGIGDDKKELRTNDNTYVQNPYWATEHFKNFDERHRVIASSSVRYGIYKGLYIFGRAGTDHYTRNATSIEPWGTAFNPRGQMNEQERNFTQTDMDLMLGYDGTIASNFAVKSLIGGSQNYIKREIINASGSEFIIPSLQDVKNTVNQSTGYGFSERAINGLYGSLELSYNEYAYLTVTARKDWFSTLSRKGKTSPNDQLYYSANTSFLVSEMIKMPDIINLVKIRGGYSQIAGGARDPYNLSLNYRIYGQGHQGQPLGEILGSNVPNQDLKPYLIDEVEFGLDVRLFQNRVRLDVAYYNKKTTNDIVNVAASKASGYSGSVANLGEITNKGYEILLNLRPIQTRDFTWDAIFNYTYNEGKVVKTNDEDSPISLGEARSRNVQIRHIPGEPYGVIWGRGYERNKDGKIIYELGNDGSVRAKVGKYKILGQGVAPINLGITNNFKYKRFSLSVVMDGKFGGQIYSGTNAGAIGRGQHKKTLEGRERDEARGKRLKKISGVYISNVDNDGDGEPDKELVGDEEKNITVERDFERTLDPKTEQLQNYWARESQIAEATVYDADFLRLRQIRLGASENIDPESGYNTGNAQGLEYYGVPSRRSYGLRFEEMNVNPTAAAQIGAKYKFTSLLLQTSGRRYESWRANLIYQSTMVQHLAATATYWSGDKYFRRFDYAASLFDAYYPSAVKNVQDIIQQLVKEENPDEMLAIAKIMRVVIFQRLTDLYGDIPYSEAGKGFMGILKPKYDKQSDIYPAMLKDLEDAGKVLSAASGTSAYGDADIMFKGDLGKWKRYCYSMMLRLGMRLSKVDPAMAVNWTTKAIAGGVMTSNADIAYIQHTNGPEGINKNGNGEVFTADNNARMSKTFIDALQGDPRLTVLASLPEKDKDKKTRTKAQRLDPTKQKGLPNGTDSEKLKSDYGDDMMQFSEPNRLLITGEDAPMFFQTYAEVCFMLAEIATLKGDSAKAKTEYDKGVTAAMKQLSIYGDGGNISDADITKYLTTTKPYDDSKGEEMINTQYWIVTFLNEYESFSNWRRTGFPNLTPVKYPGNMTEGTIPRRLLYPVSEQTENKENYDAATNGNKENTLTKRVWWDKE</sequence>
<evidence type="ECO:0000256" key="8">
    <source>
        <dbReference type="ARBA" id="ARBA00022801"/>
    </source>
</evidence>
<gene>
    <name evidence="13" type="primary">susC</name>
    <name evidence="13" type="ORF">AWC38_SpisGene13017</name>
</gene>
<evidence type="ECO:0000256" key="9">
    <source>
        <dbReference type="ARBA" id="ARBA00023136"/>
    </source>
</evidence>
<dbReference type="Pfam" id="PF12771">
    <property type="entry name" value="SusD-like_2"/>
    <property type="match status" value="1"/>
</dbReference>
<evidence type="ECO:0000256" key="6">
    <source>
        <dbReference type="ARBA" id="ARBA00022692"/>
    </source>
</evidence>
<dbReference type="SUPFAM" id="SSF49464">
    <property type="entry name" value="Carboxypeptidase regulatory domain-like"/>
    <property type="match status" value="1"/>
</dbReference>
<dbReference type="NCBIfam" id="TIGR04057">
    <property type="entry name" value="SusC_RagA_signa"/>
    <property type="match status" value="1"/>
</dbReference>
<dbReference type="InterPro" id="IPR039426">
    <property type="entry name" value="TonB-dep_rcpt-like"/>
</dbReference>
<keyword evidence="7" id="KW-0479">Metal-binding</keyword>
<keyword evidence="5" id="KW-0645">Protease</keyword>
<dbReference type="InterPro" id="IPR023367">
    <property type="entry name" value="Peptidase_M42_dom2"/>
</dbReference>
<dbReference type="OrthoDB" id="449370at2759"/>
<dbReference type="SUPFAM" id="SSF53187">
    <property type="entry name" value="Zn-dependent exopeptidases"/>
    <property type="match status" value="1"/>
</dbReference>
<dbReference type="InterPro" id="IPR037066">
    <property type="entry name" value="Plug_dom_sf"/>
</dbReference>
<dbReference type="InterPro" id="IPR041662">
    <property type="entry name" value="SusD-like_2"/>
</dbReference>
<dbReference type="Gene3D" id="2.60.40.1120">
    <property type="entry name" value="Carboxypeptidase-like, regulatory domain"/>
    <property type="match status" value="1"/>
</dbReference>
<dbReference type="NCBIfam" id="TIGR04056">
    <property type="entry name" value="OMP_RagA_SusC"/>
    <property type="match status" value="1"/>
</dbReference>
<evidence type="ECO:0000256" key="4">
    <source>
        <dbReference type="ARBA" id="ARBA00022448"/>
    </source>
</evidence>
<evidence type="ECO:0000256" key="10">
    <source>
        <dbReference type="ARBA" id="ARBA00023237"/>
    </source>
</evidence>
<evidence type="ECO:0000256" key="7">
    <source>
        <dbReference type="ARBA" id="ARBA00022723"/>
    </source>
</evidence>
<dbReference type="PANTHER" id="PTHR32481">
    <property type="entry name" value="AMINOPEPTIDASE"/>
    <property type="match status" value="1"/>
</dbReference>
<dbReference type="SUPFAM" id="SSF48452">
    <property type="entry name" value="TPR-like"/>
    <property type="match status" value="1"/>
</dbReference>
<keyword evidence="13" id="KW-0675">Receptor</keyword>
<dbReference type="Gene3D" id="1.25.40.390">
    <property type="match status" value="1"/>
</dbReference>
<dbReference type="GO" id="GO:0046872">
    <property type="term" value="F:metal ion binding"/>
    <property type="evidence" value="ECO:0007669"/>
    <property type="project" value="UniProtKB-KW"/>
</dbReference>
<dbReference type="EMBL" id="LSMT01000239">
    <property type="protein sequence ID" value="PFX22444.1"/>
    <property type="molecule type" value="Genomic_DNA"/>
</dbReference>
<dbReference type="SUPFAM" id="SSF56935">
    <property type="entry name" value="Porins"/>
    <property type="match status" value="1"/>
</dbReference>
<dbReference type="Gene3D" id="2.40.170.20">
    <property type="entry name" value="TonB-dependent receptor, beta-barrel domain"/>
    <property type="match status" value="1"/>
</dbReference>
<keyword evidence="10" id="KW-0998">Cell outer membrane</keyword>
<dbReference type="SUPFAM" id="SSF101821">
    <property type="entry name" value="Aminopeptidase/glucanase lid domain"/>
    <property type="match status" value="1"/>
</dbReference>
<feature type="region of interest" description="Disordered" evidence="11">
    <location>
        <begin position="1586"/>
        <end position="1627"/>
    </location>
</feature>
<dbReference type="Gene3D" id="2.40.30.40">
    <property type="entry name" value="Peptidase M42, domain 2"/>
    <property type="match status" value="1"/>
</dbReference>
<comment type="caution">
    <text evidence="13">The sequence shown here is derived from an EMBL/GenBank/DDBJ whole genome shotgun (WGS) entry which is preliminary data.</text>
</comment>
<comment type="similarity">
    <text evidence="2">Belongs to the peptidase M42 family.</text>
</comment>
<evidence type="ECO:0000256" key="2">
    <source>
        <dbReference type="ARBA" id="ARBA00006272"/>
    </source>
</evidence>
<feature type="domain" description="TonB-dependent receptor plug" evidence="12">
    <location>
        <begin position="402"/>
        <end position="522"/>
    </location>
</feature>
<evidence type="ECO:0000256" key="5">
    <source>
        <dbReference type="ARBA" id="ARBA00022670"/>
    </source>
</evidence>
<evidence type="ECO:0000256" key="3">
    <source>
        <dbReference type="ARBA" id="ARBA00022438"/>
    </source>
</evidence>
<keyword evidence="9" id="KW-0472">Membrane</keyword>
<dbReference type="InterPro" id="IPR011990">
    <property type="entry name" value="TPR-like_helical_dom_sf"/>
</dbReference>
<proteinExistence type="inferred from homology"/>
<name>A0A2B4RVH3_STYPI</name>
<dbReference type="Pfam" id="PF13715">
    <property type="entry name" value="CarbopepD_reg_2"/>
    <property type="match status" value="1"/>
</dbReference>
<keyword evidence="4" id="KW-0813">Transport</keyword>
<dbReference type="InterPro" id="IPR008007">
    <property type="entry name" value="Peptidase_M42"/>
</dbReference>
<dbReference type="InterPro" id="IPR023997">
    <property type="entry name" value="TonB-dep_OMP_SusC/RagA_CS"/>
</dbReference>
<dbReference type="PROSITE" id="PS52016">
    <property type="entry name" value="TONB_DEPENDENT_REC_3"/>
    <property type="match status" value="1"/>
</dbReference>
<dbReference type="InterPro" id="IPR012910">
    <property type="entry name" value="Plug_dom"/>
</dbReference>
<evidence type="ECO:0000313" key="13">
    <source>
        <dbReference type="EMBL" id="PFX22444.1"/>
    </source>
</evidence>
<evidence type="ECO:0000256" key="11">
    <source>
        <dbReference type="SAM" id="MobiDB-lite"/>
    </source>
</evidence>
<keyword evidence="6" id="KW-0812">Transmembrane</keyword>
<dbReference type="InterPro" id="IPR051464">
    <property type="entry name" value="Peptidase_M42_aminopept"/>
</dbReference>
<dbReference type="Gene3D" id="2.170.130.10">
    <property type="entry name" value="TonB-dependent receptor, plug domain"/>
    <property type="match status" value="1"/>
</dbReference>
<dbReference type="InterPro" id="IPR023996">
    <property type="entry name" value="TonB-dep_OMP_SusC/RagA"/>
</dbReference>
<dbReference type="InterPro" id="IPR036942">
    <property type="entry name" value="Beta-barrel_TonB_sf"/>
</dbReference>
<reference evidence="13" key="1">
    <citation type="journal article" date="2017" name="J. ISSAAS">
        <title>Comparative analysis of the genomes of Stylophora pistillata and Acropora digitifera provides evidence for extensive differences between species of corals.</title>
        <authorList>
            <person name="Voolstra C.R."/>
            <person name="Li Y."/>
            <person name="Liew Y.J."/>
            <person name="Baumgarten S."/>
            <person name="Zoccola D."/>
            <person name="Flot J.-F."/>
            <person name="Tambutte S."/>
            <person name="Allemand D."/>
            <person name="Aranda M."/>
        </authorList>
    </citation>
    <scope>NUCLEOTIDE SEQUENCE</scope>
    <source>
        <strain evidence="13">CSM Monaco</strain>
        <tissue evidence="13">Whole animal</tissue>
    </source>
</reference>
<dbReference type="GO" id="GO:0004177">
    <property type="term" value="F:aminopeptidase activity"/>
    <property type="evidence" value="ECO:0007669"/>
    <property type="project" value="UniProtKB-KW"/>
</dbReference>
<protein>
    <submittedName>
        <fullName evidence="13">TonB-dependent receptor SusC</fullName>
    </submittedName>
</protein>
<accession>A0A2B4RVH3</accession>